<keyword evidence="3" id="KW-1185">Reference proteome</keyword>
<dbReference type="PANTHER" id="PTHR15863">
    <property type="entry name" value="MRN COMPLEX-INTERACTING PROTEIN"/>
    <property type="match status" value="1"/>
</dbReference>
<dbReference type="PANTHER" id="PTHR15863:SF2">
    <property type="entry name" value="MRN COMPLEX-INTERACTING PROTEIN"/>
    <property type="match status" value="1"/>
</dbReference>
<dbReference type="GO" id="GO:0005634">
    <property type="term" value="C:nucleus"/>
    <property type="evidence" value="ECO:0007669"/>
    <property type="project" value="TreeGrafter"/>
</dbReference>
<comment type="caution">
    <text evidence="2">The sequence shown here is derived from an EMBL/GenBank/DDBJ whole genome shotgun (WGS) entry which is preliminary data.</text>
</comment>
<name>A0A7J7LV02_9MAGN</name>
<feature type="compositionally biased region" description="Basic and acidic residues" evidence="1">
    <location>
        <begin position="17"/>
        <end position="32"/>
    </location>
</feature>
<organism evidence="2 3">
    <name type="scientific">Kingdonia uniflora</name>
    <dbReference type="NCBI Taxonomy" id="39325"/>
    <lineage>
        <taxon>Eukaryota</taxon>
        <taxon>Viridiplantae</taxon>
        <taxon>Streptophyta</taxon>
        <taxon>Embryophyta</taxon>
        <taxon>Tracheophyta</taxon>
        <taxon>Spermatophyta</taxon>
        <taxon>Magnoliopsida</taxon>
        <taxon>Ranunculales</taxon>
        <taxon>Circaeasteraceae</taxon>
        <taxon>Kingdonia</taxon>
    </lineage>
</organism>
<evidence type="ECO:0000256" key="1">
    <source>
        <dbReference type="SAM" id="MobiDB-lite"/>
    </source>
</evidence>
<feature type="region of interest" description="Disordered" evidence="1">
    <location>
        <begin position="1"/>
        <end position="35"/>
    </location>
</feature>
<dbReference type="OrthoDB" id="5960226at2759"/>
<feature type="compositionally biased region" description="Polar residues" evidence="1">
    <location>
        <begin position="1"/>
        <end position="14"/>
    </location>
</feature>
<evidence type="ECO:0000313" key="2">
    <source>
        <dbReference type="EMBL" id="KAF6146360.1"/>
    </source>
</evidence>
<dbReference type="AlphaFoldDB" id="A0A7J7LV02"/>
<sequence>MSRQIAEETLSSPTGEIDEHHRIGEDHRAECQRKRRGDWSEYLDSAVEDDCIREGEANYGEGSVLEPKIVTELSKELFKKPKLTNSYSVGLNKFGESKSFRPTFSNRKTNKAIISQENKESVKSQPTAMAQQSKWSHYLIQEDDSDLFLGPGDSPPGAFETRAYDQRVEDDIHPDFI</sequence>
<dbReference type="InterPro" id="IPR032739">
    <property type="entry name" value="MRNIP"/>
</dbReference>
<gene>
    <name evidence="2" type="ORF">GIB67_020454</name>
</gene>
<feature type="region of interest" description="Disordered" evidence="1">
    <location>
        <begin position="146"/>
        <end position="177"/>
    </location>
</feature>
<accession>A0A7J7LV02</accession>
<dbReference type="GO" id="GO:0007095">
    <property type="term" value="P:mitotic G2 DNA damage checkpoint signaling"/>
    <property type="evidence" value="ECO:0007669"/>
    <property type="project" value="TreeGrafter"/>
</dbReference>
<feature type="compositionally biased region" description="Basic and acidic residues" evidence="1">
    <location>
        <begin position="162"/>
        <end position="177"/>
    </location>
</feature>
<evidence type="ECO:0000313" key="3">
    <source>
        <dbReference type="Proteomes" id="UP000541444"/>
    </source>
</evidence>
<dbReference type="EMBL" id="JACGCM010001990">
    <property type="protein sequence ID" value="KAF6146360.1"/>
    <property type="molecule type" value="Genomic_DNA"/>
</dbReference>
<reference evidence="2 3" key="1">
    <citation type="journal article" date="2020" name="IScience">
        <title>Genome Sequencing of the Endangered Kingdonia uniflora (Circaeasteraceae, Ranunculales) Reveals Potential Mechanisms of Evolutionary Specialization.</title>
        <authorList>
            <person name="Sun Y."/>
            <person name="Deng T."/>
            <person name="Zhang A."/>
            <person name="Moore M.J."/>
            <person name="Landis J.B."/>
            <person name="Lin N."/>
            <person name="Zhang H."/>
            <person name="Zhang X."/>
            <person name="Huang J."/>
            <person name="Zhang X."/>
            <person name="Sun H."/>
            <person name="Wang H."/>
        </authorList>
    </citation>
    <scope>NUCLEOTIDE SEQUENCE [LARGE SCALE GENOMIC DNA]</scope>
    <source>
        <strain evidence="2">TB1705</strain>
        <tissue evidence="2">Leaf</tissue>
    </source>
</reference>
<dbReference type="GO" id="GO:0003682">
    <property type="term" value="F:chromatin binding"/>
    <property type="evidence" value="ECO:0007669"/>
    <property type="project" value="TreeGrafter"/>
</dbReference>
<protein>
    <submittedName>
        <fullName evidence="2">Uncharacterized protein</fullName>
    </submittedName>
</protein>
<proteinExistence type="predicted"/>
<dbReference type="Proteomes" id="UP000541444">
    <property type="component" value="Unassembled WGS sequence"/>
</dbReference>